<evidence type="ECO:0000313" key="1">
    <source>
        <dbReference type="EMBL" id="GAA0912644.1"/>
    </source>
</evidence>
<dbReference type="Proteomes" id="UP001501578">
    <property type="component" value="Unassembled WGS sequence"/>
</dbReference>
<dbReference type="Gene3D" id="3.40.50.720">
    <property type="entry name" value="NAD(P)-binding Rossmann-like Domain"/>
    <property type="match status" value="1"/>
</dbReference>
<organism evidence="1 2">
    <name type="scientific">Nonomuraea longicatena</name>
    <dbReference type="NCBI Taxonomy" id="83682"/>
    <lineage>
        <taxon>Bacteria</taxon>
        <taxon>Bacillati</taxon>
        <taxon>Actinomycetota</taxon>
        <taxon>Actinomycetes</taxon>
        <taxon>Streptosporangiales</taxon>
        <taxon>Streptosporangiaceae</taxon>
        <taxon>Nonomuraea</taxon>
    </lineage>
</organism>
<reference evidence="1 2" key="1">
    <citation type="journal article" date="2019" name="Int. J. Syst. Evol. Microbiol.">
        <title>The Global Catalogue of Microorganisms (GCM) 10K type strain sequencing project: providing services to taxonomists for standard genome sequencing and annotation.</title>
        <authorList>
            <consortium name="The Broad Institute Genomics Platform"/>
            <consortium name="The Broad Institute Genome Sequencing Center for Infectious Disease"/>
            <person name="Wu L."/>
            <person name="Ma J."/>
        </authorList>
    </citation>
    <scope>NUCLEOTIDE SEQUENCE [LARGE SCALE GENOMIC DNA]</scope>
    <source>
        <strain evidence="1 2">JCM 11136</strain>
    </source>
</reference>
<dbReference type="RefSeq" id="WP_343947861.1">
    <property type="nucleotide sequence ID" value="NZ_BAAAHQ010000001.1"/>
</dbReference>
<comment type="caution">
    <text evidence="1">The sequence shown here is derived from an EMBL/GenBank/DDBJ whole genome shotgun (WGS) entry which is preliminary data.</text>
</comment>
<dbReference type="SUPFAM" id="SSF51735">
    <property type="entry name" value="NAD(P)-binding Rossmann-fold domains"/>
    <property type="match status" value="1"/>
</dbReference>
<dbReference type="EMBL" id="BAAAHQ010000001">
    <property type="protein sequence ID" value="GAA0912644.1"/>
    <property type="molecule type" value="Genomic_DNA"/>
</dbReference>
<evidence type="ECO:0000313" key="2">
    <source>
        <dbReference type="Proteomes" id="UP001501578"/>
    </source>
</evidence>
<accession>A0ABN1NN72</accession>
<name>A0ABN1NN72_9ACTN</name>
<dbReference type="InterPro" id="IPR036291">
    <property type="entry name" value="NAD(P)-bd_dom_sf"/>
</dbReference>
<protein>
    <submittedName>
        <fullName evidence="1">Epimerase</fullName>
    </submittedName>
</protein>
<proteinExistence type="predicted"/>
<keyword evidence="2" id="KW-1185">Reference proteome</keyword>
<sequence length="182" mass="19651">MRLILFGVAGSVGAGVLRECLRDPEVQAVLAVGRSSCGLAHAKLTELVRPDLFALEPIGGYDACLFCGEEDLALSVARTATVPRFCYTGGQDSGDALLALDLDVYVFRPGYVHPARGVRSRTWYRMVYVAAAPVQPLIRRLFPARVTTEEALGRAMIRVAAYGWDTRVLDARAVNAAADLVP</sequence>
<gene>
    <name evidence="1" type="ORF">GCM10009560_03610</name>
</gene>